<dbReference type="Proteomes" id="UP000000383">
    <property type="component" value="Chromosome"/>
</dbReference>
<dbReference type="EMBL" id="CP002056">
    <property type="protein sequence ID" value="ADI28950.1"/>
    <property type="molecule type" value="Genomic_DNA"/>
</dbReference>
<keyword evidence="3" id="KW-1185">Reference proteome</keyword>
<organism evidence="2 3">
    <name type="scientific">Methylotenera versatilis (strain 301)</name>
    <dbReference type="NCBI Taxonomy" id="666681"/>
    <lineage>
        <taxon>Bacteria</taxon>
        <taxon>Pseudomonadati</taxon>
        <taxon>Pseudomonadota</taxon>
        <taxon>Betaproteobacteria</taxon>
        <taxon>Nitrosomonadales</taxon>
        <taxon>Methylophilaceae</taxon>
        <taxon>Methylotenera</taxon>
    </lineage>
</organism>
<dbReference type="InterPro" id="IPR025295">
    <property type="entry name" value="eCIS_core_dom"/>
</dbReference>
<evidence type="ECO:0000313" key="3">
    <source>
        <dbReference type="Proteomes" id="UP000000383"/>
    </source>
</evidence>
<dbReference type="AlphaFoldDB" id="D7DN11"/>
<evidence type="ECO:0000313" key="2">
    <source>
        <dbReference type="EMBL" id="ADI28950.1"/>
    </source>
</evidence>
<feature type="domain" description="eCIS core" evidence="1">
    <location>
        <begin position="16"/>
        <end position="81"/>
    </location>
</feature>
<accession>D7DN11</accession>
<reference evidence="2 3" key="2">
    <citation type="journal article" date="2011" name="J. Bacteriol.">
        <title>Genomes of three methylotrophs from a single niche uncover genetic and metabolic divergence of Methylophilaceae.</title>
        <authorList>
            <person name="Lapidus A."/>
            <person name="Clum A."/>
            <person name="Labutti K."/>
            <person name="Kaluzhnaya M.G."/>
            <person name="Lim S."/>
            <person name="Beck D.A."/>
            <person name="Glavina Del Rio T."/>
            <person name="Nolan M."/>
            <person name="Mavromatis K."/>
            <person name="Huntemann M."/>
            <person name="Lucas S."/>
            <person name="Lidstrom M.E."/>
            <person name="Ivanova N."/>
            <person name="Chistoserdova L."/>
        </authorList>
    </citation>
    <scope>NUCLEOTIDE SEQUENCE [LARGE SCALE GENOMIC DNA]</scope>
    <source>
        <strain evidence="2 3">301</strain>
    </source>
</reference>
<dbReference type="Pfam" id="PF13699">
    <property type="entry name" value="eCIS_core"/>
    <property type="match status" value="1"/>
</dbReference>
<protein>
    <recommendedName>
        <fullName evidence="1">eCIS core domain-containing protein</fullName>
    </recommendedName>
</protein>
<sequence>MLQQGRPLSLAESQLYQPYFQFSTLQKVRIIEGHTPFWLSKSMCAVVLGHRIYFREHAYQFGTPQGVELLAHELTHVEQYLSGMTIFKYLWAARKGYRQNPYEVEAYAKGAAVRAQIGLA</sequence>
<dbReference type="KEGG" id="meh:M301_0566"/>
<gene>
    <name evidence="2" type="ordered locus">M301_0566</name>
</gene>
<dbReference type="OrthoDB" id="7387101at2"/>
<dbReference type="STRING" id="666681.M301_0566"/>
<dbReference type="RefSeq" id="WP_013147266.1">
    <property type="nucleotide sequence ID" value="NC_014207.1"/>
</dbReference>
<proteinExistence type="predicted"/>
<evidence type="ECO:0000259" key="1">
    <source>
        <dbReference type="Pfam" id="PF13699"/>
    </source>
</evidence>
<reference evidence="3" key="1">
    <citation type="submission" date="2010-05" db="EMBL/GenBank/DDBJ databases">
        <title>Complete sequence of Methylotenera sp. 301.</title>
        <authorList>
            <person name="Lucas S."/>
            <person name="Copeland A."/>
            <person name="Lapidus A."/>
            <person name="Cheng J.-F."/>
            <person name="Bruce D."/>
            <person name="Goodwin L."/>
            <person name="Pitluck S."/>
            <person name="Clum A."/>
            <person name="Land M."/>
            <person name="Hauser L."/>
            <person name="Kyrpides N."/>
            <person name="Ivanova N."/>
            <person name="Chistoservova L."/>
            <person name="Kalyuzhnaya M."/>
            <person name="Woyke T."/>
        </authorList>
    </citation>
    <scope>NUCLEOTIDE SEQUENCE [LARGE SCALE GENOMIC DNA]</scope>
    <source>
        <strain evidence="3">301</strain>
    </source>
</reference>
<dbReference type="HOGENOM" id="CLU_2046978_0_0_4"/>
<name>D7DN11_METV0</name>